<feature type="transmembrane region" description="Helical" evidence="1">
    <location>
        <begin position="82"/>
        <end position="101"/>
    </location>
</feature>
<name>A0A4R3MHR1_9HYPH</name>
<dbReference type="GO" id="GO:0005886">
    <property type="term" value="C:plasma membrane"/>
    <property type="evidence" value="ECO:0007669"/>
    <property type="project" value="TreeGrafter"/>
</dbReference>
<dbReference type="RefSeq" id="WP_165926816.1">
    <property type="nucleotide sequence ID" value="NZ_SMAK01000003.1"/>
</dbReference>
<gene>
    <name evidence="2" type="ORF">EDC22_103270</name>
</gene>
<feature type="transmembrane region" description="Helical" evidence="1">
    <location>
        <begin position="167"/>
        <end position="191"/>
    </location>
</feature>
<keyword evidence="1" id="KW-0812">Transmembrane</keyword>
<feature type="transmembrane region" description="Helical" evidence="1">
    <location>
        <begin position="27"/>
        <end position="46"/>
    </location>
</feature>
<keyword evidence="3" id="KW-1185">Reference proteome</keyword>
<organism evidence="2 3">
    <name type="scientific">Tepidamorphus gemmatus</name>
    <dbReference type="NCBI Taxonomy" id="747076"/>
    <lineage>
        <taxon>Bacteria</taxon>
        <taxon>Pseudomonadati</taxon>
        <taxon>Pseudomonadota</taxon>
        <taxon>Alphaproteobacteria</taxon>
        <taxon>Hyphomicrobiales</taxon>
        <taxon>Tepidamorphaceae</taxon>
        <taxon>Tepidamorphus</taxon>
    </lineage>
</organism>
<dbReference type="AlphaFoldDB" id="A0A4R3MHR1"/>
<sequence>MQSSNAALPSAAEMTERAREAIRENRTLFMIEGVVLVVLGLFAVLWPQIATLTTAVFVGWLFIIGGIVRLVSTVRHRQAPGFWWSVLTGVLAILVGLVLAADPFAGALSLTMVLIAMFVIEGIFQIIAGLEFRKAAASSWVWIIISGVIDLALAVLLLAGWPGTAVWAVGLLVGINLLFAGLALFMTAMAAKDLPA</sequence>
<dbReference type="PANTHER" id="PTHR34989:SF1">
    <property type="entry name" value="PROTEIN HDED"/>
    <property type="match status" value="1"/>
</dbReference>
<feature type="transmembrane region" description="Helical" evidence="1">
    <location>
        <begin position="140"/>
        <end position="161"/>
    </location>
</feature>
<comment type="caution">
    <text evidence="2">The sequence shown here is derived from an EMBL/GenBank/DDBJ whole genome shotgun (WGS) entry which is preliminary data.</text>
</comment>
<reference evidence="2 3" key="1">
    <citation type="submission" date="2019-03" db="EMBL/GenBank/DDBJ databases">
        <title>Genomic Encyclopedia of Type Strains, Phase IV (KMG-IV): sequencing the most valuable type-strain genomes for metagenomic binning, comparative biology and taxonomic classification.</title>
        <authorList>
            <person name="Goeker M."/>
        </authorList>
    </citation>
    <scope>NUCLEOTIDE SEQUENCE [LARGE SCALE GENOMIC DNA]</scope>
    <source>
        <strain evidence="2 3">DSM 19345</strain>
    </source>
</reference>
<evidence type="ECO:0000313" key="3">
    <source>
        <dbReference type="Proteomes" id="UP000295678"/>
    </source>
</evidence>
<evidence type="ECO:0000256" key="1">
    <source>
        <dbReference type="SAM" id="Phobius"/>
    </source>
</evidence>
<dbReference type="Proteomes" id="UP000295678">
    <property type="component" value="Unassembled WGS sequence"/>
</dbReference>
<dbReference type="PANTHER" id="PTHR34989">
    <property type="entry name" value="PROTEIN HDED"/>
    <property type="match status" value="1"/>
</dbReference>
<protein>
    <submittedName>
        <fullName evidence="2">Uncharacterized membrane protein HdeD (DUF308 family)</fullName>
    </submittedName>
</protein>
<dbReference type="EMBL" id="SMAK01000003">
    <property type="protein sequence ID" value="TCT11957.1"/>
    <property type="molecule type" value="Genomic_DNA"/>
</dbReference>
<keyword evidence="1" id="KW-0472">Membrane</keyword>
<dbReference type="InterPro" id="IPR052712">
    <property type="entry name" value="Acid_resist_chaperone_HdeD"/>
</dbReference>
<proteinExistence type="predicted"/>
<keyword evidence="1" id="KW-1133">Transmembrane helix</keyword>
<accession>A0A4R3MHR1</accession>
<feature type="transmembrane region" description="Helical" evidence="1">
    <location>
        <begin position="52"/>
        <end position="70"/>
    </location>
</feature>
<feature type="transmembrane region" description="Helical" evidence="1">
    <location>
        <begin position="107"/>
        <end position="128"/>
    </location>
</feature>
<evidence type="ECO:0000313" key="2">
    <source>
        <dbReference type="EMBL" id="TCT11957.1"/>
    </source>
</evidence>
<dbReference type="Pfam" id="PF03729">
    <property type="entry name" value="DUF308"/>
    <property type="match status" value="1"/>
</dbReference>
<dbReference type="InterPro" id="IPR005325">
    <property type="entry name" value="DUF308_memb"/>
</dbReference>